<evidence type="ECO:0000313" key="7">
    <source>
        <dbReference type="Proteomes" id="UP001177023"/>
    </source>
</evidence>
<dbReference type="PANTHER" id="PTHR11722">
    <property type="entry name" value="60S RIBOSOMAL PROTEIN L13"/>
    <property type="match status" value="1"/>
</dbReference>
<dbReference type="PANTHER" id="PTHR11722:SF0">
    <property type="entry name" value="LARGE RIBOSOMAL SUBUNIT PROTEIN EL13"/>
    <property type="match status" value="1"/>
</dbReference>
<evidence type="ECO:0000256" key="2">
    <source>
        <dbReference type="ARBA" id="ARBA00022980"/>
    </source>
</evidence>
<dbReference type="InterPro" id="IPR001380">
    <property type="entry name" value="Ribosomal_eL13"/>
</dbReference>
<dbReference type="Pfam" id="PF01294">
    <property type="entry name" value="Ribosomal_L13e"/>
    <property type="match status" value="1"/>
</dbReference>
<dbReference type="GO" id="GO:0003723">
    <property type="term" value="F:RNA binding"/>
    <property type="evidence" value="ECO:0007669"/>
    <property type="project" value="TreeGrafter"/>
</dbReference>
<gene>
    <name evidence="5" type="ORF">MSPICULIGERA_LOCUS11386</name>
    <name evidence="6" type="ORF">MSPICULIGERA_LOCUS11400</name>
</gene>
<evidence type="ECO:0000313" key="5">
    <source>
        <dbReference type="EMBL" id="CAJ0573016.1"/>
    </source>
</evidence>
<keyword evidence="7" id="KW-1185">Reference proteome</keyword>
<organism evidence="6 7">
    <name type="scientific">Mesorhabditis spiculigera</name>
    <dbReference type="NCBI Taxonomy" id="96644"/>
    <lineage>
        <taxon>Eukaryota</taxon>
        <taxon>Metazoa</taxon>
        <taxon>Ecdysozoa</taxon>
        <taxon>Nematoda</taxon>
        <taxon>Chromadorea</taxon>
        <taxon>Rhabditida</taxon>
        <taxon>Rhabditina</taxon>
        <taxon>Rhabditomorpha</taxon>
        <taxon>Rhabditoidea</taxon>
        <taxon>Rhabditidae</taxon>
        <taxon>Mesorhabditinae</taxon>
        <taxon>Mesorhabditis</taxon>
    </lineage>
</organism>
<name>A0AA36CPR9_9BILA</name>
<dbReference type="Proteomes" id="UP001177023">
    <property type="component" value="Unassembled WGS sequence"/>
</dbReference>
<dbReference type="PROSITE" id="PS01104">
    <property type="entry name" value="RIBOSOMAL_L13E"/>
    <property type="match status" value="1"/>
</dbReference>
<dbReference type="GO" id="GO:0022625">
    <property type="term" value="C:cytosolic large ribosomal subunit"/>
    <property type="evidence" value="ECO:0007669"/>
    <property type="project" value="TreeGrafter"/>
</dbReference>
<proteinExistence type="inferred from homology"/>
<keyword evidence="2 4" id="KW-0689">Ribosomal protein</keyword>
<dbReference type="GO" id="GO:0006412">
    <property type="term" value="P:translation"/>
    <property type="evidence" value="ECO:0007669"/>
    <property type="project" value="InterPro"/>
</dbReference>
<dbReference type="EMBL" id="CATQJA010002612">
    <property type="protein sequence ID" value="CAJ0573031.1"/>
    <property type="molecule type" value="Genomic_DNA"/>
</dbReference>
<feature type="non-terminal residue" evidence="6">
    <location>
        <position position="1"/>
    </location>
</feature>
<evidence type="ECO:0000313" key="6">
    <source>
        <dbReference type="EMBL" id="CAJ0573031.1"/>
    </source>
</evidence>
<dbReference type="AlphaFoldDB" id="A0AA36CPR9"/>
<accession>A0AA36CPR9</accession>
<evidence type="ECO:0000256" key="3">
    <source>
        <dbReference type="ARBA" id="ARBA00023274"/>
    </source>
</evidence>
<reference evidence="6" key="1">
    <citation type="submission" date="2023-06" db="EMBL/GenBank/DDBJ databases">
        <authorList>
            <person name="Delattre M."/>
        </authorList>
    </citation>
    <scope>NUCLEOTIDE SEQUENCE</scope>
    <source>
        <strain evidence="6">AF72</strain>
    </source>
</reference>
<dbReference type="InterPro" id="IPR018256">
    <property type="entry name" value="Ribosomal_eL13_CS"/>
</dbReference>
<dbReference type="Gene3D" id="1.20.5.110">
    <property type="match status" value="1"/>
</dbReference>
<dbReference type="GO" id="GO:0003735">
    <property type="term" value="F:structural constituent of ribosome"/>
    <property type="evidence" value="ECO:0007669"/>
    <property type="project" value="InterPro"/>
</dbReference>
<protein>
    <recommendedName>
        <fullName evidence="4">60S ribosomal protein L13</fullName>
    </recommendedName>
</protein>
<dbReference type="HAMAP" id="MF_00499">
    <property type="entry name" value="Ribosomal_eL13"/>
    <property type="match status" value="1"/>
</dbReference>
<dbReference type="EMBL" id="CATQJA010002612">
    <property type="protein sequence ID" value="CAJ0573016.1"/>
    <property type="molecule type" value="Genomic_DNA"/>
</dbReference>
<sequence length="207" mass="23548">MAPKGNQVIASSHLRKHWQTRVRTWFNQPARKERRRNARIAKASAIAPRPVSGLLRPQVRCPTNRYNKKVRLGRGFTLQELKEAGIAKTQARTIGIAVDYRRINKSNEGLKANVDRLKEYRAKLILFPKKLNAPKKGDSNAEELKVAAQLAGDVLPLKKPAVKTEFRSVTEAERKVEIFRYLRQVRADKKYKGKREKKASDAAAALK</sequence>
<evidence type="ECO:0000256" key="4">
    <source>
        <dbReference type="RuleBase" id="RU000572"/>
    </source>
</evidence>
<evidence type="ECO:0000256" key="1">
    <source>
        <dbReference type="ARBA" id="ARBA00005640"/>
    </source>
</evidence>
<keyword evidence="3 4" id="KW-0687">Ribonucleoprotein</keyword>
<comment type="caution">
    <text evidence="6">The sequence shown here is derived from an EMBL/GenBank/DDBJ whole genome shotgun (WGS) entry which is preliminary data.</text>
</comment>
<comment type="similarity">
    <text evidence="1 4">Belongs to the eukaryotic ribosomal protein eL13 family.</text>
</comment>